<dbReference type="AlphaFoldDB" id="C7ML26"/>
<reference evidence="2 3" key="1">
    <citation type="journal article" date="2009" name="Stand. Genomic Sci.">
        <title>Complete genome sequence of Cryptobacterium curtum type strain (12-3).</title>
        <authorList>
            <person name="Mavrommatis K."/>
            <person name="Pukall R."/>
            <person name="Rohde C."/>
            <person name="Chen F."/>
            <person name="Sims D."/>
            <person name="Brettin T."/>
            <person name="Kuske C."/>
            <person name="Detter J.C."/>
            <person name="Han C."/>
            <person name="Lapidus A."/>
            <person name="Copeland A."/>
            <person name="Glavina Del Rio T."/>
            <person name="Nolan M."/>
            <person name="Lucas S."/>
            <person name="Tice H."/>
            <person name="Cheng J.F."/>
            <person name="Bruce D."/>
            <person name="Goodwin L."/>
            <person name="Pitluck S."/>
            <person name="Ovchinnikova G."/>
            <person name="Pati A."/>
            <person name="Ivanova N."/>
            <person name="Chen A."/>
            <person name="Palaniappan K."/>
            <person name="Chain P."/>
            <person name="D'haeseleer P."/>
            <person name="Goker M."/>
            <person name="Bristow J."/>
            <person name="Eisen J.A."/>
            <person name="Markowitz V."/>
            <person name="Hugenholtz P."/>
            <person name="Rohde M."/>
            <person name="Klenk H.P."/>
            <person name="Kyrpides N.C."/>
        </authorList>
    </citation>
    <scope>NUCLEOTIDE SEQUENCE [LARGE SCALE GENOMIC DNA]</scope>
    <source>
        <strain evidence="3">ATCC 700683 / DSM 15641 / 12-3</strain>
    </source>
</reference>
<accession>C7ML26</accession>
<feature type="region of interest" description="Disordered" evidence="1">
    <location>
        <begin position="79"/>
        <end position="103"/>
    </location>
</feature>
<organism evidence="2 3">
    <name type="scientific">Cryptobacterium curtum (strain ATCC 700683 / DSM 15641 / CCUG 43107 / 12-3)</name>
    <dbReference type="NCBI Taxonomy" id="469378"/>
    <lineage>
        <taxon>Bacteria</taxon>
        <taxon>Bacillati</taxon>
        <taxon>Actinomycetota</taxon>
        <taxon>Coriobacteriia</taxon>
        <taxon>Eggerthellales</taxon>
        <taxon>Eggerthellaceae</taxon>
        <taxon>Cryptobacterium</taxon>
    </lineage>
</organism>
<dbReference type="STRING" id="469378.Ccur_12950"/>
<sequence>MGWAKIGLFAGGMVASAVIQAASKSATVRKGVVKGVASAMAANDSLQTATQSIIDDAQDLRAEADRKRRIEAAVRQRMDEVEQEAREEATAQIDGKTTSKKGK</sequence>
<dbReference type="RefSeq" id="WP_015778836.1">
    <property type="nucleotide sequence ID" value="NC_013170.1"/>
</dbReference>
<evidence type="ECO:0000313" key="3">
    <source>
        <dbReference type="Proteomes" id="UP000000954"/>
    </source>
</evidence>
<keyword evidence="3" id="KW-1185">Reference proteome</keyword>
<dbReference type="OrthoDB" id="1932911at2"/>
<evidence type="ECO:0000313" key="2">
    <source>
        <dbReference type="EMBL" id="ACU94973.1"/>
    </source>
</evidence>
<name>C7ML26_CRYCD</name>
<dbReference type="KEGG" id="ccu:Ccur_12950"/>
<dbReference type="Proteomes" id="UP000000954">
    <property type="component" value="Chromosome"/>
</dbReference>
<gene>
    <name evidence="2" type="ordered locus">Ccur_12950</name>
</gene>
<proteinExistence type="predicted"/>
<evidence type="ECO:0000256" key="1">
    <source>
        <dbReference type="SAM" id="MobiDB-lite"/>
    </source>
</evidence>
<dbReference type="HOGENOM" id="CLU_178340_0_0_11"/>
<protein>
    <submittedName>
        <fullName evidence="2">Uncharacterized protein</fullName>
    </submittedName>
</protein>
<feature type="compositionally biased region" description="Basic and acidic residues" evidence="1">
    <location>
        <begin position="79"/>
        <end position="89"/>
    </location>
</feature>
<dbReference type="EMBL" id="CP001682">
    <property type="protein sequence ID" value="ACU94973.1"/>
    <property type="molecule type" value="Genomic_DNA"/>
</dbReference>